<organism evidence="2 3">
    <name type="scientific">Streptomyces monashensis</name>
    <dbReference type="NCBI Taxonomy" id="1678012"/>
    <lineage>
        <taxon>Bacteria</taxon>
        <taxon>Bacillati</taxon>
        <taxon>Actinomycetota</taxon>
        <taxon>Actinomycetes</taxon>
        <taxon>Kitasatosporales</taxon>
        <taxon>Streptomycetaceae</taxon>
        <taxon>Streptomyces</taxon>
    </lineage>
</organism>
<dbReference type="Proteomes" id="UP000179642">
    <property type="component" value="Unassembled WGS sequence"/>
</dbReference>
<comment type="caution">
    <text evidence="2">The sequence shown here is derived from an EMBL/GenBank/DDBJ whole genome shotgun (WGS) entry which is preliminary data.</text>
</comment>
<evidence type="ECO:0000313" key="3">
    <source>
        <dbReference type="Proteomes" id="UP000179642"/>
    </source>
</evidence>
<protein>
    <submittedName>
        <fullName evidence="2">Uncharacterized protein</fullName>
    </submittedName>
</protein>
<reference evidence="2 3" key="1">
    <citation type="submission" date="2016-10" db="EMBL/GenBank/DDBJ databases">
        <title>Genome sequence of Streptomyces sp. MUSC 1.</title>
        <authorList>
            <person name="Lee L.-H."/>
            <person name="Ser H.-L."/>
            <person name="Law J.W.-F."/>
        </authorList>
    </citation>
    <scope>NUCLEOTIDE SEQUENCE [LARGE SCALE GENOMIC DNA]</scope>
    <source>
        <strain evidence="2 3">MUSC 1</strain>
    </source>
</reference>
<gene>
    <name evidence="2" type="ORF">BIV23_05480</name>
</gene>
<proteinExistence type="predicted"/>
<evidence type="ECO:0000313" key="2">
    <source>
        <dbReference type="EMBL" id="OIK06935.1"/>
    </source>
</evidence>
<name>A0A1S2QNF0_9ACTN</name>
<dbReference type="RefSeq" id="WP_071379598.1">
    <property type="nucleotide sequence ID" value="NZ_MLYO01000012.1"/>
</dbReference>
<dbReference type="OrthoDB" id="4257468at2"/>
<feature type="region of interest" description="Disordered" evidence="1">
    <location>
        <begin position="38"/>
        <end position="78"/>
    </location>
</feature>
<evidence type="ECO:0000256" key="1">
    <source>
        <dbReference type="SAM" id="MobiDB-lite"/>
    </source>
</evidence>
<feature type="compositionally biased region" description="Basic and acidic residues" evidence="1">
    <location>
        <begin position="46"/>
        <end position="56"/>
    </location>
</feature>
<dbReference type="AlphaFoldDB" id="A0A1S2QNF0"/>
<accession>A0A1S2QNF0</accession>
<dbReference type="EMBL" id="MLYO01000012">
    <property type="protein sequence ID" value="OIK06935.1"/>
    <property type="molecule type" value="Genomic_DNA"/>
</dbReference>
<sequence>MGLFSRKSSTPEPARNEEMVELGREYAIARRHRDTKAMNRIMRQVGNDKDVTDLSDFRAGQESYDSIPPIPRGRNRRR</sequence>
<keyword evidence="3" id="KW-1185">Reference proteome</keyword>